<dbReference type="OrthoDB" id="4314040at2759"/>
<gene>
    <name evidence="3" type="ORF">NA56DRAFT_666248</name>
</gene>
<dbReference type="InterPro" id="IPR053178">
    <property type="entry name" value="Osmoadaptation_assoc"/>
</dbReference>
<evidence type="ECO:0000259" key="2">
    <source>
        <dbReference type="PROSITE" id="PS50048"/>
    </source>
</evidence>
<dbReference type="InterPro" id="IPR001138">
    <property type="entry name" value="Zn2Cys6_DnaBD"/>
</dbReference>
<dbReference type="PANTHER" id="PTHR38111:SF6">
    <property type="entry name" value="FINGER DOMAIN PROTEIN, PUTATIVE (AFU_ORTHOLOGUE AFUA_8G01940)-RELATED"/>
    <property type="match status" value="1"/>
</dbReference>
<reference evidence="3 4" key="1">
    <citation type="submission" date="2016-05" db="EMBL/GenBank/DDBJ databases">
        <title>A degradative enzymes factory behind the ericoid mycorrhizal symbiosis.</title>
        <authorList>
            <consortium name="DOE Joint Genome Institute"/>
            <person name="Martino E."/>
            <person name="Morin E."/>
            <person name="Grelet G."/>
            <person name="Kuo A."/>
            <person name="Kohler A."/>
            <person name="Daghino S."/>
            <person name="Barry K."/>
            <person name="Choi C."/>
            <person name="Cichocki N."/>
            <person name="Clum A."/>
            <person name="Copeland A."/>
            <person name="Hainaut M."/>
            <person name="Haridas S."/>
            <person name="Labutti K."/>
            <person name="Lindquist E."/>
            <person name="Lipzen A."/>
            <person name="Khouja H.-R."/>
            <person name="Murat C."/>
            <person name="Ohm R."/>
            <person name="Olson A."/>
            <person name="Spatafora J."/>
            <person name="Veneault-Fourrey C."/>
            <person name="Henrissat B."/>
            <person name="Grigoriev I."/>
            <person name="Martin F."/>
            <person name="Perotto S."/>
        </authorList>
    </citation>
    <scope>NUCLEOTIDE SEQUENCE [LARGE SCALE GENOMIC DNA]</scope>
    <source>
        <strain evidence="3 4">UAMH 7357</strain>
    </source>
</reference>
<dbReference type="AlphaFoldDB" id="A0A2J6PEW1"/>
<dbReference type="Proteomes" id="UP000235672">
    <property type="component" value="Unassembled WGS sequence"/>
</dbReference>
<dbReference type="InterPro" id="IPR036864">
    <property type="entry name" value="Zn2-C6_fun-type_DNA-bd_sf"/>
</dbReference>
<dbReference type="Gene3D" id="4.10.240.10">
    <property type="entry name" value="Zn(2)-C6 fungal-type DNA-binding domain"/>
    <property type="match status" value="1"/>
</dbReference>
<dbReference type="GO" id="GO:0008270">
    <property type="term" value="F:zinc ion binding"/>
    <property type="evidence" value="ECO:0007669"/>
    <property type="project" value="InterPro"/>
</dbReference>
<dbReference type="Pfam" id="PF00172">
    <property type="entry name" value="Zn_clus"/>
    <property type="match status" value="1"/>
</dbReference>
<dbReference type="CDD" id="cd00067">
    <property type="entry name" value="GAL4"/>
    <property type="match status" value="1"/>
</dbReference>
<dbReference type="PROSITE" id="PS50048">
    <property type="entry name" value="ZN2_CY6_FUNGAL_2"/>
    <property type="match status" value="1"/>
</dbReference>
<dbReference type="PANTHER" id="PTHR38111">
    <property type="entry name" value="ZN(2)-C6 FUNGAL-TYPE DOMAIN-CONTAINING PROTEIN-RELATED"/>
    <property type="match status" value="1"/>
</dbReference>
<dbReference type="EMBL" id="KZ613547">
    <property type="protein sequence ID" value="PMD12570.1"/>
    <property type="molecule type" value="Genomic_DNA"/>
</dbReference>
<keyword evidence="1" id="KW-0539">Nucleus</keyword>
<protein>
    <recommendedName>
        <fullName evidence="2">Zn(2)-C6 fungal-type domain-containing protein</fullName>
    </recommendedName>
</protein>
<evidence type="ECO:0000256" key="1">
    <source>
        <dbReference type="ARBA" id="ARBA00023242"/>
    </source>
</evidence>
<sequence>MVGGKSLGCTTSRKRKFKCDGRLPKCANCERGGRQCGSPKSQFICFVKPGTEEHIKKDQVSDSLKILTQPTSDHSQLLAFDLIHRLTEVKEEGFRLQQLGGFYFLLPSRVGPNPALDSALKCILLAHKDFLDRGELRHSWVAHAGGVTSLIEAWGPERIVTDFDLILFITHYGSIVTIHPVNNSITADPTLGSCLPSSRGKTVS</sequence>
<proteinExistence type="predicted"/>
<accession>A0A2J6PEW1</accession>
<dbReference type="GO" id="GO:0000981">
    <property type="term" value="F:DNA-binding transcription factor activity, RNA polymerase II-specific"/>
    <property type="evidence" value="ECO:0007669"/>
    <property type="project" value="InterPro"/>
</dbReference>
<name>A0A2J6PEW1_9HELO</name>
<feature type="domain" description="Zn(2)-C6 fungal-type" evidence="2">
    <location>
        <begin position="8"/>
        <end position="36"/>
    </location>
</feature>
<evidence type="ECO:0000313" key="3">
    <source>
        <dbReference type="EMBL" id="PMD12570.1"/>
    </source>
</evidence>
<keyword evidence="4" id="KW-1185">Reference proteome</keyword>
<organism evidence="3 4">
    <name type="scientific">Hyaloscypha hepaticicola</name>
    <dbReference type="NCBI Taxonomy" id="2082293"/>
    <lineage>
        <taxon>Eukaryota</taxon>
        <taxon>Fungi</taxon>
        <taxon>Dikarya</taxon>
        <taxon>Ascomycota</taxon>
        <taxon>Pezizomycotina</taxon>
        <taxon>Leotiomycetes</taxon>
        <taxon>Helotiales</taxon>
        <taxon>Hyaloscyphaceae</taxon>
        <taxon>Hyaloscypha</taxon>
    </lineage>
</organism>
<evidence type="ECO:0000313" key="4">
    <source>
        <dbReference type="Proteomes" id="UP000235672"/>
    </source>
</evidence>
<dbReference type="STRING" id="1745343.A0A2J6PEW1"/>
<dbReference type="SUPFAM" id="SSF57701">
    <property type="entry name" value="Zn2/Cys6 DNA-binding domain"/>
    <property type="match status" value="1"/>
</dbReference>